<comment type="caution">
    <text evidence="1">The sequence shown here is derived from an EMBL/GenBank/DDBJ whole genome shotgun (WGS) entry which is preliminary data.</text>
</comment>
<organism evidence="1 2">
    <name type="scientific">Smallanthus sonchifolius</name>
    <dbReference type="NCBI Taxonomy" id="185202"/>
    <lineage>
        <taxon>Eukaryota</taxon>
        <taxon>Viridiplantae</taxon>
        <taxon>Streptophyta</taxon>
        <taxon>Embryophyta</taxon>
        <taxon>Tracheophyta</taxon>
        <taxon>Spermatophyta</taxon>
        <taxon>Magnoliopsida</taxon>
        <taxon>eudicotyledons</taxon>
        <taxon>Gunneridae</taxon>
        <taxon>Pentapetalae</taxon>
        <taxon>asterids</taxon>
        <taxon>campanulids</taxon>
        <taxon>Asterales</taxon>
        <taxon>Asteraceae</taxon>
        <taxon>Asteroideae</taxon>
        <taxon>Heliantheae alliance</taxon>
        <taxon>Millerieae</taxon>
        <taxon>Smallanthus</taxon>
    </lineage>
</organism>
<name>A0ACB9BZJ1_9ASTR</name>
<evidence type="ECO:0000313" key="1">
    <source>
        <dbReference type="EMBL" id="KAI3727380.1"/>
    </source>
</evidence>
<proteinExistence type="predicted"/>
<protein>
    <submittedName>
        <fullName evidence="1">Uncharacterized protein</fullName>
    </submittedName>
</protein>
<dbReference type="EMBL" id="CM042039">
    <property type="protein sequence ID" value="KAI3727380.1"/>
    <property type="molecule type" value="Genomic_DNA"/>
</dbReference>
<gene>
    <name evidence="1" type="ORF">L1987_67194</name>
</gene>
<evidence type="ECO:0000313" key="2">
    <source>
        <dbReference type="Proteomes" id="UP001056120"/>
    </source>
</evidence>
<reference evidence="1 2" key="2">
    <citation type="journal article" date="2022" name="Mol. Ecol. Resour.">
        <title>The genomes of chicory, endive, great burdock and yacon provide insights into Asteraceae paleo-polyploidization history and plant inulin production.</title>
        <authorList>
            <person name="Fan W."/>
            <person name="Wang S."/>
            <person name="Wang H."/>
            <person name="Wang A."/>
            <person name="Jiang F."/>
            <person name="Liu H."/>
            <person name="Zhao H."/>
            <person name="Xu D."/>
            <person name="Zhang Y."/>
        </authorList>
    </citation>
    <scope>NUCLEOTIDE SEQUENCE [LARGE SCALE GENOMIC DNA]</scope>
    <source>
        <strain evidence="2">cv. Yunnan</strain>
        <tissue evidence="1">Leaves</tissue>
    </source>
</reference>
<reference evidence="2" key="1">
    <citation type="journal article" date="2022" name="Mol. Ecol. Resour.">
        <title>The genomes of chicory, endive, great burdock and yacon provide insights into Asteraceae palaeo-polyploidization history and plant inulin production.</title>
        <authorList>
            <person name="Fan W."/>
            <person name="Wang S."/>
            <person name="Wang H."/>
            <person name="Wang A."/>
            <person name="Jiang F."/>
            <person name="Liu H."/>
            <person name="Zhao H."/>
            <person name="Xu D."/>
            <person name="Zhang Y."/>
        </authorList>
    </citation>
    <scope>NUCLEOTIDE SEQUENCE [LARGE SCALE GENOMIC DNA]</scope>
    <source>
        <strain evidence="2">cv. Yunnan</strain>
    </source>
</reference>
<keyword evidence="2" id="KW-1185">Reference proteome</keyword>
<accession>A0ACB9BZJ1</accession>
<sequence>MCGGAILSDIIAPPANRSRRLTADLLWNTNNYLSQPPRSDAYDEFEADFQGFKNQVEDDNPFAFSASKNLAPAPGGSKKRKNQYRGIRQRPWGKWAAEIHDPRKGVRVWLGTFNTDEEAARAYDAEARRIRGPKAKISSYFMEDAKKLKTESLDLVSCDDNLFFAMLFVQGNWDISSIDAFLNQDSGNVMDLWSFDDLPNQVDCKLSLVMAAANGKSVILIIIIIVVVWSLSVPSGCLRNSDQQVALFVFGDSFFDPGNNNYINTNTDFQANYWPYGQSYFTTPTGRFSDGRLIPDFIAEYAKLPLIPAYLEPGNNEYTHGANFASGGAGALIDSHAGFAVDLHTQLQHFGDLVNQYRRSLGDTKANQLLSSAVYLFSCGSNDYISPVVNSHSIYYQYTQEQYVDMVIGNLTTVIKGIYQVGGRKYGVLTVPPLGCWPAIRLTQPGNTCSKEIDDVTRLHNQALATKLENLEKQLEGFMFSKFDIYSSTSNRMKNPSKYGFKEGETACCGSGPFGGIYSCGGMRRIKEYEVCENASEYFFFDSYHPNELASRQFAEMFWSGDSKPYNLKALFEGTSSTSFLPNDEL</sequence>
<dbReference type="Proteomes" id="UP001056120">
    <property type="component" value="Linkage Group LG22"/>
</dbReference>